<dbReference type="GO" id="GO:0031177">
    <property type="term" value="F:phosphopantetheine binding"/>
    <property type="evidence" value="ECO:0007669"/>
    <property type="project" value="InterPro"/>
</dbReference>
<evidence type="ECO:0000313" key="7">
    <source>
        <dbReference type="Proteomes" id="UP000184512"/>
    </source>
</evidence>
<dbReference type="PROSITE" id="PS00455">
    <property type="entry name" value="AMP_BINDING"/>
    <property type="match status" value="1"/>
</dbReference>
<feature type="region of interest" description="Disordered" evidence="4">
    <location>
        <begin position="334"/>
        <end position="355"/>
    </location>
</feature>
<dbReference type="Gene3D" id="3.30.300.30">
    <property type="match status" value="1"/>
</dbReference>
<evidence type="ECO:0000313" key="6">
    <source>
        <dbReference type="EMBL" id="SHJ72390.1"/>
    </source>
</evidence>
<dbReference type="InterPro" id="IPR025110">
    <property type="entry name" value="AMP-bd_C"/>
</dbReference>
<feature type="region of interest" description="Disordered" evidence="4">
    <location>
        <begin position="1015"/>
        <end position="1035"/>
    </location>
</feature>
<dbReference type="InterPro" id="IPR009081">
    <property type="entry name" value="PP-bd_ACP"/>
</dbReference>
<keyword evidence="7" id="KW-1185">Reference proteome</keyword>
<dbReference type="Gene3D" id="1.10.1200.10">
    <property type="entry name" value="ACP-like"/>
    <property type="match status" value="1"/>
</dbReference>
<dbReference type="InterPro" id="IPR006162">
    <property type="entry name" value="Ppantetheine_attach_site"/>
</dbReference>
<dbReference type="GO" id="GO:0043041">
    <property type="term" value="P:amino acid activation for nonribosomal peptide biosynthetic process"/>
    <property type="evidence" value="ECO:0007669"/>
    <property type="project" value="TreeGrafter"/>
</dbReference>
<proteinExistence type="predicted"/>
<sequence length="1455" mass="154915">MKHRDLSPVERAMWLAHTLADDTRSLHLTKAVALDGSLGFPTLERRIRRAADRIGLFDLAIDLVDGGPTVIHDERSTGWVVELNSGAVPGSAIDDFIANPFDLARPPLFRAGWVAPASGAGLLVLVAHHSLFDGRSFDHVAAELIAEVLGVPSTDAWSVLDPSTVPWRPADTEWSDRLLPLPDHATPVTLLTDGAGATGRIVVSDEAVAHLSAVQVSTGRSRATILLALFASALHRVLDLDDLLVVIQVDVRPASDVRSLGMLVNTLPVRSQLSPSVEWSAYVDQIQAELQFAVAHRHEPLEDIVRSANPRRRSDGSSVFSDFEFSYVRERSGPRDGPLAAQEVRRPDPASRYGASMNVVDRGDEVEVRWGSRSSSDQLHGILQSAVESLLRGWAEGTGSPTNTEVVPATECAEILTLGTGPVHAVDVVSPTAHLRMVSACDPKRTAVVHGNETCTFRGLESWAAAVQSLLAEHGVGRGDRVMVSCRRGVSHVAATVAILHLGAVYVPCDGANPPERATAMARDARPTVVLVDHTAPAQLRLALGAVVAVVLDLPTAPPEEARLLEPTGDRNALDPVYILFTSGSTGRPKGVEVGLVAFLNHLQMVREHVDLRPADRVGQTAPLGFDIHVWQALVPLVGATAVVFDTELRDPEEFLAEVERLGVTVLELVPSYLRALCDLLDTRPDVRLRTAAVRHLLTTGEAFEPSLVTRIRGAFPNATITNAYGPAEAADDVTLHVLEEGRPVVPIGHPARNVELLVVDRWRRVRPMGLPGELIISGLVLANGYVVDGQLRRFGEHPYRPGERGYATGDIVTLTRDQGFVFHGRADDQVKLAGRRAELGEVESALLSLAGVKDAAVILVPGERSSGLGGLRALVVLDGAVEVADVRRRLSHLLPDFMVPSHVQPVTAIPRSPNGKLDRGAARRLSMSVPIPAGDPEATRDEVLEAVHRAWTAVLGADTLQQNFFEAGGDSLGAVDLAARLGAAGWTFSVRELYQHQTVADLVGLLRRRGSDADRSSSLSFTPTPRQVRMTTVPGDGVPDPVLALVFEEVGDVGRVVEAVTELVKASAALRVAVHRLDGGGQVSLVEQATSDDVMPRSTTVAANGDQDVLDALLVEAAAGAVDPSVGRLVATSVGDAEVCVALSHLMADVGTLVELTAALSETLEGRPSRIRTGMPAWSAELARRASAAAGLYRPHFDRVTAATHRQNAHAHGAPLTGVRHGQVLVPGLESVPVDAVPRLALAMVARALMLQSGLDEVRVDIERDGRGTLFGHDVLGNGAGCHTLLEPVLVRPSSLDPSDLLDAVDRSLATNPPAWTWDAALLAAAPSSEGPLPAVPLVNVMGRSLSLPAHPSLGARVRVPQAVAVWNSASDEHGVVVDFVEQEGGSGWVAQVTTHPAGWSWGLDGLLTEMTRSAPAFIEAIARPGRSLPRGLDLLGIEGAEVDALLGELERDW</sequence>
<dbReference type="InterPro" id="IPR001242">
    <property type="entry name" value="Condensation_dom"/>
</dbReference>
<dbReference type="InterPro" id="IPR020806">
    <property type="entry name" value="PKS_PP-bd"/>
</dbReference>
<dbReference type="STRING" id="1123357.SAMN02745244_03118"/>
<keyword evidence="3" id="KW-0597">Phosphoprotein</keyword>
<dbReference type="Pfam" id="PF00668">
    <property type="entry name" value="Condensation"/>
    <property type="match status" value="2"/>
</dbReference>
<dbReference type="SUPFAM" id="SSF52777">
    <property type="entry name" value="CoA-dependent acyltransferases"/>
    <property type="match status" value="2"/>
</dbReference>
<dbReference type="PANTHER" id="PTHR45527">
    <property type="entry name" value="NONRIBOSOMAL PEPTIDE SYNTHETASE"/>
    <property type="match status" value="1"/>
</dbReference>
<dbReference type="SMART" id="SM00823">
    <property type="entry name" value="PKS_PP"/>
    <property type="match status" value="1"/>
</dbReference>
<dbReference type="Proteomes" id="UP000184512">
    <property type="component" value="Unassembled WGS sequence"/>
</dbReference>
<accession>A0A1M6LMK5</accession>
<dbReference type="GO" id="GO:0005737">
    <property type="term" value="C:cytoplasm"/>
    <property type="evidence" value="ECO:0007669"/>
    <property type="project" value="TreeGrafter"/>
</dbReference>
<name>A0A1M6LMK5_9ACTN</name>
<dbReference type="PROSITE" id="PS00012">
    <property type="entry name" value="PHOSPHOPANTETHEINE"/>
    <property type="match status" value="1"/>
</dbReference>
<dbReference type="CDD" id="cd05930">
    <property type="entry name" value="A_NRPS"/>
    <property type="match status" value="1"/>
</dbReference>
<dbReference type="RefSeq" id="WP_139280308.1">
    <property type="nucleotide sequence ID" value="NZ_FQZG01000073.1"/>
</dbReference>
<evidence type="ECO:0000256" key="3">
    <source>
        <dbReference type="ARBA" id="ARBA00022553"/>
    </source>
</evidence>
<dbReference type="Gene3D" id="3.40.50.980">
    <property type="match status" value="2"/>
</dbReference>
<dbReference type="InterPro" id="IPR045851">
    <property type="entry name" value="AMP-bd_C_sf"/>
</dbReference>
<dbReference type="GO" id="GO:0008610">
    <property type="term" value="P:lipid biosynthetic process"/>
    <property type="evidence" value="ECO:0007669"/>
    <property type="project" value="UniProtKB-ARBA"/>
</dbReference>
<dbReference type="Gene3D" id="3.30.559.30">
    <property type="entry name" value="Nonribosomal peptide synthetase, condensation domain"/>
    <property type="match status" value="1"/>
</dbReference>
<evidence type="ECO:0000256" key="2">
    <source>
        <dbReference type="ARBA" id="ARBA00022450"/>
    </source>
</evidence>
<dbReference type="InterPro" id="IPR000873">
    <property type="entry name" value="AMP-dep_synth/lig_dom"/>
</dbReference>
<dbReference type="InterPro" id="IPR036736">
    <property type="entry name" value="ACP-like_sf"/>
</dbReference>
<dbReference type="SUPFAM" id="SSF56801">
    <property type="entry name" value="Acetyl-CoA synthetase-like"/>
    <property type="match status" value="1"/>
</dbReference>
<comment type="cofactor">
    <cofactor evidence="1">
        <name>pantetheine 4'-phosphate</name>
        <dbReference type="ChEBI" id="CHEBI:47942"/>
    </cofactor>
</comment>
<reference evidence="6 7" key="1">
    <citation type="submission" date="2016-11" db="EMBL/GenBank/DDBJ databases">
        <authorList>
            <person name="Jaros S."/>
            <person name="Januszkiewicz K."/>
            <person name="Wedrychowicz H."/>
        </authorList>
    </citation>
    <scope>NUCLEOTIDE SEQUENCE [LARGE SCALE GENOMIC DNA]</scope>
    <source>
        <strain evidence="6 7">DSM 12906</strain>
    </source>
</reference>
<dbReference type="PROSITE" id="PS50075">
    <property type="entry name" value="CARRIER"/>
    <property type="match status" value="1"/>
</dbReference>
<dbReference type="EMBL" id="FQZG01000073">
    <property type="protein sequence ID" value="SHJ72390.1"/>
    <property type="molecule type" value="Genomic_DNA"/>
</dbReference>
<dbReference type="PANTHER" id="PTHR45527:SF1">
    <property type="entry name" value="FATTY ACID SYNTHASE"/>
    <property type="match status" value="1"/>
</dbReference>
<organism evidence="6 7">
    <name type="scientific">Tessaracoccus bendigoensis DSM 12906</name>
    <dbReference type="NCBI Taxonomy" id="1123357"/>
    <lineage>
        <taxon>Bacteria</taxon>
        <taxon>Bacillati</taxon>
        <taxon>Actinomycetota</taxon>
        <taxon>Actinomycetes</taxon>
        <taxon>Propionibacteriales</taxon>
        <taxon>Propionibacteriaceae</taxon>
        <taxon>Tessaracoccus</taxon>
    </lineage>
</organism>
<evidence type="ECO:0000256" key="1">
    <source>
        <dbReference type="ARBA" id="ARBA00001957"/>
    </source>
</evidence>
<protein>
    <submittedName>
        <fullName evidence="6">Amino acid adenylation domain-containing protein</fullName>
    </submittedName>
</protein>
<dbReference type="OrthoDB" id="2472181at2"/>
<evidence type="ECO:0000256" key="4">
    <source>
        <dbReference type="SAM" id="MobiDB-lite"/>
    </source>
</evidence>
<dbReference type="Pfam" id="PF00550">
    <property type="entry name" value="PP-binding"/>
    <property type="match status" value="1"/>
</dbReference>
<evidence type="ECO:0000259" key="5">
    <source>
        <dbReference type="PROSITE" id="PS50075"/>
    </source>
</evidence>
<dbReference type="Gene3D" id="3.30.559.10">
    <property type="entry name" value="Chloramphenicol acetyltransferase-like domain"/>
    <property type="match status" value="1"/>
</dbReference>
<feature type="domain" description="Carrier" evidence="5">
    <location>
        <begin position="936"/>
        <end position="1011"/>
    </location>
</feature>
<dbReference type="InterPro" id="IPR020845">
    <property type="entry name" value="AMP-binding_CS"/>
</dbReference>
<dbReference type="GO" id="GO:0044550">
    <property type="term" value="P:secondary metabolite biosynthetic process"/>
    <property type="evidence" value="ECO:0007669"/>
    <property type="project" value="TreeGrafter"/>
</dbReference>
<dbReference type="Pfam" id="PF13193">
    <property type="entry name" value="AMP-binding_C"/>
    <property type="match status" value="1"/>
</dbReference>
<dbReference type="SUPFAM" id="SSF47336">
    <property type="entry name" value="ACP-like"/>
    <property type="match status" value="1"/>
</dbReference>
<dbReference type="Gene3D" id="2.30.38.10">
    <property type="entry name" value="Luciferase, Domain 3"/>
    <property type="match status" value="1"/>
</dbReference>
<dbReference type="Pfam" id="PF00501">
    <property type="entry name" value="AMP-binding"/>
    <property type="match status" value="1"/>
</dbReference>
<keyword evidence="2" id="KW-0596">Phosphopantetheine</keyword>
<gene>
    <name evidence="6" type="ORF">SAMN02745244_03118</name>
</gene>
<dbReference type="InterPro" id="IPR023213">
    <property type="entry name" value="CAT-like_dom_sf"/>
</dbReference>
<dbReference type="GO" id="GO:0003824">
    <property type="term" value="F:catalytic activity"/>
    <property type="evidence" value="ECO:0007669"/>
    <property type="project" value="InterPro"/>
</dbReference>